<dbReference type="CDD" id="cd01650">
    <property type="entry name" value="RT_nLTR_like"/>
    <property type="match status" value="1"/>
</dbReference>
<comment type="caution">
    <text evidence="2">The sequence shown here is derived from an EMBL/GenBank/DDBJ whole genome shotgun (WGS) entry which is preliminary data.</text>
</comment>
<dbReference type="PROSITE" id="PS50878">
    <property type="entry name" value="RT_POL"/>
    <property type="match status" value="1"/>
</dbReference>
<proteinExistence type="predicted"/>
<name>A0A8J2KM09_9HEXA</name>
<feature type="non-terminal residue" evidence="2">
    <location>
        <position position="322"/>
    </location>
</feature>
<dbReference type="InterPro" id="IPR000477">
    <property type="entry name" value="RT_dom"/>
</dbReference>
<sequence>MTKRTNNYEYPAWYNNECIKAKKDLQHALKNCRTTNWDPTIRDNYIQQRKNYKKLLQLRKKLYWENKIKEVADSANLTQFWKSIKFFRKSTSIPNTVEKHIWETYMAPAEQSSTYLAISDTRHEFLDQQISVIEYNEAVKHIKNGKAAGPDEITNEFLKNLPASGGKLLCTAINKIFSSEEPPADWSEFETCMIFKKGDAENPENYRPIALANTTMKLFTHIIERRLRKWAENNKLLPEAQAGFRAGRGCIDHIHTLNSAIQIALNDNNGKLYALFIDFKQAFPSIDHNLLWKTLNDIGTSGKIIRILQNLYAKASTKVRVE</sequence>
<protein>
    <recommendedName>
        <fullName evidence="1">Reverse transcriptase domain-containing protein</fullName>
    </recommendedName>
</protein>
<evidence type="ECO:0000313" key="2">
    <source>
        <dbReference type="EMBL" id="CAG7817470.1"/>
    </source>
</evidence>
<reference evidence="2" key="1">
    <citation type="submission" date="2021-06" db="EMBL/GenBank/DDBJ databases">
        <authorList>
            <person name="Hodson N. C."/>
            <person name="Mongue J. A."/>
            <person name="Jaron S. K."/>
        </authorList>
    </citation>
    <scope>NUCLEOTIDE SEQUENCE</scope>
</reference>
<gene>
    <name evidence="2" type="ORF">AFUS01_LOCUS28037</name>
</gene>
<feature type="domain" description="Reverse transcriptase" evidence="1">
    <location>
        <begin position="175"/>
        <end position="322"/>
    </location>
</feature>
<dbReference type="AlphaFoldDB" id="A0A8J2KM09"/>
<keyword evidence="3" id="KW-1185">Reference proteome</keyword>
<evidence type="ECO:0000259" key="1">
    <source>
        <dbReference type="PROSITE" id="PS50878"/>
    </source>
</evidence>
<dbReference type="EMBL" id="CAJVCH010395037">
    <property type="protein sequence ID" value="CAG7817470.1"/>
    <property type="molecule type" value="Genomic_DNA"/>
</dbReference>
<dbReference type="PANTHER" id="PTHR19446">
    <property type="entry name" value="REVERSE TRANSCRIPTASES"/>
    <property type="match status" value="1"/>
</dbReference>
<dbReference type="Pfam" id="PF00078">
    <property type="entry name" value="RVT_1"/>
    <property type="match status" value="1"/>
</dbReference>
<evidence type="ECO:0000313" key="3">
    <source>
        <dbReference type="Proteomes" id="UP000708208"/>
    </source>
</evidence>
<dbReference type="Proteomes" id="UP000708208">
    <property type="component" value="Unassembled WGS sequence"/>
</dbReference>
<accession>A0A8J2KM09</accession>
<organism evidence="2 3">
    <name type="scientific">Allacma fusca</name>
    <dbReference type="NCBI Taxonomy" id="39272"/>
    <lineage>
        <taxon>Eukaryota</taxon>
        <taxon>Metazoa</taxon>
        <taxon>Ecdysozoa</taxon>
        <taxon>Arthropoda</taxon>
        <taxon>Hexapoda</taxon>
        <taxon>Collembola</taxon>
        <taxon>Symphypleona</taxon>
        <taxon>Sminthuridae</taxon>
        <taxon>Allacma</taxon>
    </lineage>
</organism>
<dbReference type="OrthoDB" id="1421278at2759"/>